<evidence type="ECO:0000256" key="3">
    <source>
        <dbReference type="ARBA" id="ARBA00022722"/>
    </source>
</evidence>
<dbReference type="PANTHER" id="PTHR34139">
    <property type="entry name" value="UPF0331 PROTEIN MJ0127"/>
    <property type="match status" value="1"/>
</dbReference>
<evidence type="ECO:0000256" key="4">
    <source>
        <dbReference type="ARBA" id="ARBA00022741"/>
    </source>
</evidence>
<evidence type="ECO:0000256" key="2">
    <source>
        <dbReference type="ARBA" id="ARBA00022649"/>
    </source>
</evidence>
<dbReference type="EMBL" id="WIOL01000005">
    <property type="protein sequence ID" value="MQT18087.1"/>
    <property type="molecule type" value="Genomic_DNA"/>
</dbReference>
<keyword evidence="4" id="KW-0547">Nucleotide-binding</keyword>
<dbReference type="Pfam" id="PF01934">
    <property type="entry name" value="HepT-like"/>
    <property type="match status" value="1"/>
</dbReference>
<keyword evidence="7" id="KW-1185">Reference proteome</keyword>
<dbReference type="OrthoDB" id="4829434at2"/>
<keyword evidence="1" id="KW-0597">Phosphoprotein</keyword>
<dbReference type="RefSeq" id="WP_152578565.1">
    <property type="nucleotide sequence ID" value="NZ_JAATJI010000001.1"/>
</dbReference>
<keyword evidence="5" id="KW-0378">Hydrolase</keyword>
<dbReference type="GO" id="GO:0016787">
    <property type="term" value="F:hydrolase activity"/>
    <property type="evidence" value="ECO:0007669"/>
    <property type="project" value="UniProtKB-KW"/>
</dbReference>
<dbReference type="Proteomes" id="UP000481327">
    <property type="component" value="Unassembled WGS sequence"/>
</dbReference>
<dbReference type="GO" id="GO:0004540">
    <property type="term" value="F:RNA nuclease activity"/>
    <property type="evidence" value="ECO:0007669"/>
    <property type="project" value="InterPro"/>
</dbReference>
<organism evidence="6 7">
    <name type="scientific">Sandarakinorhabdus fusca</name>
    <dbReference type="NCBI Taxonomy" id="1439888"/>
    <lineage>
        <taxon>Bacteria</taxon>
        <taxon>Pseudomonadati</taxon>
        <taxon>Pseudomonadota</taxon>
        <taxon>Alphaproteobacteria</taxon>
        <taxon>Sphingomonadales</taxon>
        <taxon>Sphingosinicellaceae</taxon>
        <taxon>Sandarakinorhabdus</taxon>
    </lineage>
</organism>
<evidence type="ECO:0000256" key="5">
    <source>
        <dbReference type="ARBA" id="ARBA00022801"/>
    </source>
</evidence>
<dbReference type="GO" id="GO:0000166">
    <property type="term" value="F:nucleotide binding"/>
    <property type="evidence" value="ECO:0007669"/>
    <property type="project" value="UniProtKB-KW"/>
</dbReference>
<evidence type="ECO:0000256" key="1">
    <source>
        <dbReference type="ARBA" id="ARBA00022553"/>
    </source>
</evidence>
<dbReference type="PANTHER" id="PTHR34139:SF1">
    <property type="entry name" value="RNASE MJ1380-RELATED"/>
    <property type="match status" value="1"/>
</dbReference>
<keyword evidence="3" id="KW-0540">Nuclease</keyword>
<keyword evidence="2" id="KW-1277">Toxin-antitoxin system</keyword>
<dbReference type="InterPro" id="IPR008201">
    <property type="entry name" value="HepT-like"/>
</dbReference>
<reference evidence="6 7" key="1">
    <citation type="submission" date="2019-09" db="EMBL/GenBank/DDBJ databases">
        <title>Polymorphobacter sp. isolated from a lake in China.</title>
        <authorList>
            <person name="Liu Z."/>
        </authorList>
    </citation>
    <scope>NUCLEOTIDE SEQUENCE [LARGE SCALE GENOMIC DNA]</scope>
    <source>
        <strain evidence="6 7">D40P</strain>
    </source>
</reference>
<comment type="caution">
    <text evidence="6">The sequence shown here is derived from an EMBL/GenBank/DDBJ whole genome shotgun (WGS) entry which is preliminary data.</text>
</comment>
<dbReference type="AlphaFoldDB" id="A0A7C9LH91"/>
<dbReference type="InterPro" id="IPR051813">
    <property type="entry name" value="HepT_RNase_toxin"/>
</dbReference>
<proteinExistence type="predicted"/>
<evidence type="ECO:0000313" key="6">
    <source>
        <dbReference type="EMBL" id="MQT18087.1"/>
    </source>
</evidence>
<name>A0A7C9LH91_9SPHN</name>
<dbReference type="GO" id="GO:0110001">
    <property type="term" value="C:toxin-antitoxin complex"/>
    <property type="evidence" value="ECO:0007669"/>
    <property type="project" value="InterPro"/>
</dbReference>
<gene>
    <name evidence="6" type="ORF">F3168_12560</name>
</gene>
<accession>A0A7C9LH91</accession>
<protein>
    <submittedName>
        <fullName evidence="6">DUF86 domain-containing protein</fullName>
    </submittedName>
</protein>
<evidence type="ECO:0000313" key="7">
    <source>
        <dbReference type="Proteomes" id="UP000481327"/>
    </source>
</evidence>
<sequence>MVKRAVRLRLLDITTQVAAIEAAIAGLSLADFRSDWLRRSAVERGIEVISEASRHIDPALTVRHPEVPWRRVADIGNWLRHAYEQVDPALIWFIVIDEFPALKAAIADMLAATPED</sequence>